<keyword evidence="2" id="KW-1185">Reference proteome</keyword>
<comment type="caution">
    <text evidence="1">The sequence shown here is derived from an EMBL/GenBank/DDBJ whole genome shotgun (WGS) entry which is preliminary data.</text>
</comment>
<organism evidence="1 2">
    <name type="scientific">Methylobrevis albus</name>
    <dbReference type="NCBI Taxonomy" id="2793297"/>
    <lineage>
        <taxon>Bacteria</taxon>
        <taxon>Pseudomonadati</taxon>
        <taxon>Pseudomonadota</taxon>
        <taxon>Alphaproteobacteria</taxon>
        <taxon>Hyphomicrobiales</taxon>
        <taxon>Pleomorphomonadaceae</taxon>
        <taxon>Methylobrevis</taxon>
    </lineage>
</organism>
<evidence type="ECO:0000313" key="1">
    <source>
        <dbReference type="EMBL" id="MBH0239574.1"/>
    </source>
</evidence>
<sequence>MSIEANESRSSPDSKSPGDVEIAAVHARAVEAFGRKDWPAAAALFDEVDQWVAAKKPGARKGPKGELKAYRFLRAAAQTRARLDAVAPEERARFLAGQAKLVQPGNFNPEDLAGLAETLDILASDPAYAPFLDRDALASAMAALSTRVAKIDGKLVTAGGAPRFRPAVLKAVRDALSRLPEAPPITTIAPAHWLVISYILILALDPSLGHWARGQALQAALDDSCPVDSRAAIRLKASAHAEVGDGEGLDRVVAAHPVVAKDMRFIRVYLARERPQPGPLLPGTEEISAFIRGHSVAMVGPANTGLANGAEIDGFDAVVRMNYRGLDGFPPEVFGTRTDISYYVNGLLSKEYERTLAVLDDLRFAIIPMGRKIEGVKRVKFPPNLIAGRKDTPFFAGTPNAFQRYIFDLFHYGASRIKIFNGNMWLDRNPTNPAYHKGHFLNFNLPFVFIRHDIVSNFVFLKRMLERGYIEVDAVLHDILSMDVEHYVREMIATHGTPPPGNAS</sequence>
<proteinExistence type="predicted"/>
<accession>A0A931N0T6</accession>
<dbReference type="EMBL" id="JADZLT010000055">
    <property type="protein sequence ID" value="MBH0239574.1"/>
    <property type="molecule type" value="Genomic_DNA"/>
</dbReference>
<reference evidence="1" key="1">
    <citation type="submission" date="2020-12" db="EMBL/GenBank/DDBJ databases">
        <title>Methylobrevis albus sp. nov., isolated from fresh water lack sediment.</title>
        <authorList>
            <person name="Zou Q."/>
        </authorList>
    </citation>
    <scope>NUCLEOTIDE SEQUENCE</scope>
    <source>
        <strain evidence="1">L22</strain>
    </source>
</reference>
<name>A0A931N0T6_9HYPH</name>
<dbReference type="AlphaFoldDB" id="A0A931N0T6"/>
<dbReference type="RefSeq" id="WP_197312654.1">
    <property type="nucleotide sequence ID" value="NZ_JADZLT010000055.1"/>
</dbReference>
<evidence type="ECO:0000313" key="2">
    <source>
        <dbReference type="Proteomes" id="UP000631694"/>
    </source>
</evidence>
<dbReference type="Proteomes" id="UP000631694">
    <property type="component" value="Unassembled WGS sequence"/>
</dbReference>
<gene>
    <name evidence="1" type="ORF">I5731_17260</name>
</gene>
<protein>
    <submittedName>
        <fullName evidence="1">Uncharacterized protein</fullName>
    </submittedName>
</protein>